<sequence>MEVHLLGYMNNTLQTGVGENSAMGQALLAFSYLSLFLSISAAMSSLVLTDELGEVPLRASRSKDSLRYSTYDEPSDKLLTRFNGGRCSWRWVMWHWLFNLVTGYVCIIVQLVLYVWSSEQSVGIKGAVTFIAVFSSLPLFDLFLPSSINRTISAASPGPVAA</sequence>
<feature type="transmembrane region" description="Helical" evidence="1">
    <location>
        <begin position="26"/>
        <end position="48"/>
    </location>
</feature>
<accession>A0A2R6P1D4</accession>
<dbReference type="OrthoDB" id="3225366at2759"/>
<protein>
    <submittedName>
        <fullName evidence="2">Uncharacterized protein</fullName>
    </submittedName>
</protein>
<reference evidence="2 3" key="1">
    <citation type="submission" date="2018-02" db="EMBL/GenBank/DDBJ databases">
        <title>Genome sequence of the basidiomycete white-rot fungus Phlebia centrifuga.</title>
        <authorList>
            <person name="Granchi Z."/>
            <person name="Peng M."/>
            <person name="de Vries R.P."/>
            <person name="Hilden K."/>
            <person name="Makela M.R."/>
            <person name="Grigoriev I."/>
            <person name="Riley R."/>
        </authorList>
    </citation>
    <scope>NUCLEOTIDE SEQUENCE [LARGE SCALE GENOMIC DNA]</scope>
    <source>
        <strain evidence="2 3">FBCC195</strain>
    </source>
</reference>
<keyword evidence="1" id="KW-0812">Transmembrane</keyword>
<evidence type="ECO:0000313" key="3">
    <source>
        <dbReference type="Proteomes" id="UP000186601"/>
    </source>
</evidence>
<dbReference type="AlphaFoldDB" id="A0A2R6P1D4"/>
<dbReference type="EMBL" id="MLYV02000563">
    <property type="protein sequence ID" value="PSR83274.1"/>
    <property type="molecule type" value="Genomic_DNA"/>
</dbReference>
<comment type="caution">
    <text evidence="2">The sequence shown here is derived from an EMBL/GenBank/DDBJ whole genome shotgun (WGS) entry which is preliminary data.</text>
</comment>
<evidence type="ECO:0000256" key="1">
    <source>
        <dbReference type="SAM" id="Phobius"/>
    </source>
</evidence>
<feature type="transmembrane region" description="Helical" evidence="1">
    <location>
        <begin position="96"/>
        <end position="116"/>
    </location>
</feature>
<keyword evidence="1" id="KW-1133">Transmembrane helix</keyword>
<feature type="transmembrane region" description="Helical" evidence="1">
    <location>
        <begin position="122"/>
        <end position="144"/>
    </location>
</feature>
<organism evidence="2 3">
    <name type="scientific">Hermanssonia centrifuga</name>
    <dbReference type="NCBI Taxonomy" id="98765"/>
    <lineage>
        <taxon>Eukaryota</taxon>
        <taxon>Fungi</taxon>
        <taxon>Dikarya</taxon>
        <taxon>Basidiomycota</taxon>
        <taxon>Agaricomycotina</taxon>
        <taxon>Agaricomycetes</taxon>
        <taxon>Polyporales</taxon>
        <taxon>Meruliaceae</taxon>
        <taxon>Hermanssonia</taxon>
    </lineage>
</organism>
<dbReference type="Proteomes" id="UP000186601">
    <property type="component" value="Unassembled WGS sequence"/>
</dbReference>
<evidence type="ECO:0000313" key="2">
    <source>
        <dbReference type="EMBL" id="PSR83274.1"/>
    </source>
</evidence>
<proteinExistence type="predicted"/>
<gene>
    <name evidence="2" type="ORF">PHLCEN_2v5778</name>
</gene>
<keyword evidence="1" id="KW-0472">Membrane</keyword>
<name>A0A2R6P1D4_9APHY</name>
<keyword evidence="3" id="KW-1185">Reference proteome</keyword>